<gene>
    <name evidence="2" type="ORF">OV287_54995</name>
</gene>
<reference evidence="2 3" key="1">
    <citation type="submission" date="2022-11" db="EMBL/GenBank/DDBJ databases">
        <title>Minimal conservation of predation-associated metabolite biosynthetic gene clusters underscores biosynthetic potential of Myxococcota including descriptions for ten novel species: Archangium lansinium sp. nov., Myxococcus landrumus sp. nov., Nannocystis bai.</title>
        <authorList>
            <person name="Ahearne A."/>
            <person name="Stevens C."/>
            <person name="Phillips K."/>
        </authorList>
    </citation>
    <scope>NUCLEOTIDE SEQUENCE [LARGE SCALE GENOMIC DNA]</scope>
    <source>
        <strain evidence="2 3">MIWBW</strain>
    </source>
</reference>
<keyword evidence="1" id="KW-0732">Signal</keyword>
<protein>
    <submittedName>
        <fullName evidence="2">Uncharacterized protein</fullName>
    </submittedName>
</protein>
<dbReference type="RefSeq" id="WP_267542105.1">
    <property type="nucleotide sequence ID" value="NZ_JAPNKA010000001.1"/>
</dbReference>
<sequence length="421" mass="45591">MNEASSRAPQGGRLLTVLLLSTLLSAPSARAAEGATTLEDNRRITEGYIQLANAFQALLDPDFQPGGTSGVRPNWFAFAPHASQAAGKGMLSAGLARRVLDAARGRPSLSVLEALERVGLTGTLRLSVEQLSLELLVQGLPTDVAATLGALTTGMNGEALADPRTLTTTASRLAALYWSAPGMLPLDKAEAVVRTLERTLHGGNVAIFADIGGAANAYLEWRQGTGEMEPERVLTQFALAGARPEETRLAYDYARAHAHDTPRPHAFDELFPGMEGRSLVVAAFALYERARLTNGSTEREALIAIANNYLAWREQHDAVQGAFTSAEAHADEVSRPEVMRTMTPMLVVHFGTLKWSLADYAYAHEDRDGNPITAPPTEYGWATFWDRWPPILDSFEKGYGEPAALWVMPEPLEDPTLFSNP</sequence>
<evidence type="ECO:0000313" key="2">
    <source>
        <dbReference type="EMBL" id="MCY1083581.1"/>
    </source>
</evidence>
<accession>A0ABT4APF9</accession>
<proteinExistence type="predicted"/>
<evidence type="ECO:0000313" key="3">
    <source>
        <dbReference type="Proteomes" id="UP001207654"/>
    </source>
</evidence>
<dbReference type="Proteomes" id="UP001207654">
    <property type="component" value="Unassembled WGS sequence"/>
</dbReference>
<feature type="signal peptide" evidence="1">
    <location>
        <begin position="1"/>
        <end position="31"/>
    </location>
</feature>
<dbReference type="EMBL" id="JAPNKA010000001">
    <property type="protein sequence ID" value="MCY1083581.1"/>
    <property type="molecule type" value="Genomic_DNA"/>
</dbReference>
<name>A0ABT4APF9_9BACT</name>
<feature type="chain" id="PRO_5047451632" evidence="1">
    <location>
        <begin position="32"/>
        <end position="421"/>
    </location>
</feature>
<keyword evidence="3" id="KW-1185">Reference proteome</keyword>
<organism evidence="2 3">
    <name type="scientific">Archangium lansingense</name>
    <dbReference type="NCBI Taxonomy" id="2995310"/>
    <lineage>
        <taxon>Bacteria</taxon>
        <taxon>Pseudomonadati</taxon>
        <taxon>Myxococcota</taxon>
        <taxon>Myxococcia</taxon>
        <taxon>Myxococcales</taxon>
        <taxon>Cystobacterineae</taxon>
        <taxon>Archangiaceae</taxon>
        <taxon>Archangium</taxon>
    </lineage>
</organism>
<comment type="caution">
    <text evidence="2">The sequence shown here is derived from an EMBL/GenBank/DDBJ whole genome shotgun (WGS) entry which is preliminary data.</text>
</comment>
<evidence type="ECO:0000256" key="1">
    <source>
        <dbReference type="SAM" id="SignalP"/>
    </source>
</evidence>